<organism evidence="1 2">
    <name type="scientific">Agarivorans gilvus</name>
    <dbReference type="NCBI Taxonomy" id="680279"/>
    <lineage>
        <taxon>Bacteria</taxon>
        <taxon>Pseudomonadati</taxon>
        <taxon>Pseudomonadota</taxon>
        <taxon>Gammaproteobacteria</taxon>
        <taxon>Alteromonadales</taxon>
        <taxon>Alteromonadaceae</taxon>
        <taxon>Agarivorans</taxon>
    </lineage>
</organism>
<evidence type="ECO:0008006" key="3">
    <source>
        <dbReference type="Google" id="ProtNLM"/>
    </source>
</evidence>
<dbReference type="Proteomes" id="UP000651977">
    <property type="component" value="Unassembled WGS sequence"/>
</dbReference>
<dbReference type="RefSeq" id="WP_055733082.1">
    <property type="nucleotide sequence ID" value="NZ_BMDY01000029.1"/>
</dbReference>
<accession>A0ABQ1I773</accession>
<proteinExistence type="predicted"/>
<evidence type="ECO:0000313" key="1">
    <source>
        <dbReference type="EMBL" id="GGB19163.1"/>
    </source>
</evidence>
<evidence type="ECO:0000313" key="2">
    <source>
        <dbReference type="Proteomes" id="UP000651977"/>
    </source>
</evidence>
<dbReference type="InterPro" id="IPR014825">
    <property type="entry name" value="DNA_alkylation"/>
</dbReference>
<gene>
    <name evidence="1" type="ORF">GCM10007414_35690</name>
</gene>
<dbReference type="InterPro" id="IPR016024">
    <property type="entry name" value="ARM-type_fold"/>
</dbReference>
<sequence>MKNSLSTAVVQAMADSLLAVYPDFKREHFVALASDGLASLELKQRVQHIINALVQHLPQDFAHSAKLLTALPDYWDALPEAERMSGFAVWPLIDYVAVAGLEQPQLAYTVLAALTPRFSAEFAIRPFIERYPEQSWRQLLVWSQAEDEHLRRLASEGCRPRLPWGKQLKDLIADPSPILPIVDALKDDASLYVRRSVANNLNDISKDHPEWVLDLCQSWLANASKPRQWLIKHATRSLIKQGHPRSFTLLGYTAKPALVVEEFALLNQQVKQGQALTFGFALRATQPQQNWVVDYAVHFMKANGQKAAKVFKLKNIALTKDECFAMEKSHSFKPISTRNYYAGEHSVALHVNGQEVARRTFYLED</sequence>
<reference evidence="2" key="1">
    <citation type="journal article" date="2019" name="Int. J. Syst. Evol. Microbiol.">
        <title>The Global Catalogue of Microorganisms (GCM) 10K type strain sequencing project: providing services to taxonomists for standard genome sequencing and annotation.</title>
        <authorList>
            <consortium name="The Broad Institute Genomics Platform"/>
            <consortium name="The Broad Institute Genome Sequencing Center for Infectious Disease"/>
            <person name="Wu L."/>
            <person name="Ma J."/>
        </authorList>
    </citation>
    <scope>NUCLEOTIDE SEQUENCE [LARGE SCALE GENOMIC DNA]</scope>
    <source>
        <strain evidence="2">CGMCC 1.10131</strain>
    </source>
</reference>
<comment type="caution">
    <text evidence="1">The sequence shown here is derived from an EMBL/GenBank/DDBJ whole genome shotgun (WGS) entry which is preliminary data.</text>
</comment>
<dbReference type="EMBL" id="BMDY01000029">
    <property type="protein sequence ID" value="GGB19163.1"/>
    <property type="molecule type" value="Genomic_DNA"/>
</dbReference>
<dbReference type="Gene3D" id="1.25.40.290">
    <property type="entry name" value="ARM repeat domains"/>
    <property type="match status" value="1"/>
</dbReference>
<dbReference type="SUPFAM" id="SSF48371">
    <property type="entry name" value="ARM repeat"/>
    <property type="match status" value="1"/>
</dbReference>
<name>A0ABQ1I773_9ALTE</name>
<dbReference type="Pfam" id="PF08713">
    <property type="entry name" value="DNA_alkylation"/>
    <property type="match status" value="1"/>
</dbReference>
<protein>
    <recommendedName>
        <fullName evidence="3">DNA alkylation repair protein</fullName>
    </recommendedName>
</protein>
<keyword evidence="2" id="KW-1185">Reference proteome</keyword>